<keyword evidence="2" id="KW-1185">Reference proteome</keyword>
<dbReference type="EMBL" id="KM199770">
    <property type="protein sequence ID" value="AIK68315.1"/>
    <property type="molecule type" value="Genomic_DNA"/>
</dbReference>
<dbReference type="KEGG" id="vg:22109651"/>
<proteinExistence type="predicted"/>
<evidence type="ECO:0000313" key="1">
    <source>
        <dbReference type="EMBL" id="AIK68315.1"/>
    </source>
</evidence>
<dbReference type="RefSeq" id="YP_009099841.1">
    <property type="nucleotide sequence ID" value="NC_025429.1"/>
</dbReference>
<organism evidence="1 2">
    <name type="scientific">Rhizobium phage vB_RleM_P10VF</name>
    <dbReference type="NCBI Taxonomy" id="1527770"/>
    <lineage>
        <taxon>Viruses</taxon>
        <taxon>Duplodnaviria</taxon>
        <taxon>Heunggongvirae</taxon>
        <taxon>Uroviricota</taxon>
        <taxon>Caudoviricetes</taxon>
        <taxon>Pootjesviridae</taxon>
        <taxon>Innesvirus</taxon>
        <taxon>Innesvirus P10VF</taxon>
    </lineage>
</organism>
<accession>A0A076YLU8</accession>
<gene>
    <name evidence="1" type="ORF">P10VF_102</name>
</gene>
<dbReference type="GeneID" id="22109651"/>
<sequence>MKTCCYVLEPATATNNYKLCGAKTEYFYRISIDSGRRERVYKDFCDKHLKILETDQDEEWN</sequence>
<protein>
    <submittedName>
        <fullName evidence="1">Uncharacterized protein</fullName>
    </submittedName>
</protein>
<evidence type="ECO:0000313" key="2">
    <source>
        <dbReference type="Proteomes" id="UP000204140"/>
    </source>
</evidence>
<reference evidence="1 2" key="1">
    <citation type="submission" date="2014-07" db="EMBL/GenBank/DDBJ databases">
        <title>Isolation and characterization of Rhizobium leguminosarum phages from western Canadian soils and complete genome sequences of rhizobiophages vB_RleS_L338C and vB_RleM_P10VF.</title>
        <authorList>
            <person name="Restrepo-Cordoba M."/>
            <person name="Halmillawewa A.P."/>
            <person name="Perry B."/>
            <person name="Hynes M.F."/>
            <person name="Yost C.K."/>
        </authorList>
    </citation>
    <scope>NUCLEOTIDE SEQUENCE [LARGE SCALE GENOMIC DNA]</scope>
</reference>
<name>A0A076YLU8_9CAUD</name>
<dbReference type="Proteomes" id="UP000204140">
    <property type="component" value="Segment"/>
</dbReference>